<reference evidence="1" key="1">
    <citation type="submission" date="2014-11" db="EMBL/GenBank/DDBJ databases">
        <authorList>
            <person name="Amaro Gonzalez C."/>
        </authorList>
    </citation>
    <scope>NUCLEOTIDE SEQUENCE</scope>
</reference>
<dbReference type="AlphaFoldDB" id="A0A0E9TDA8"/>
<reference evidence="1" key="2">
    <citation type="journal article" date="2015" name="Fish Shellfish Immunol.">
        <title>Early steps in the European eel (Anguilla anguilla)-Vibrio vulnificus interaction in the gills: Role of the RtxA13 toxin.</title>
        <authorList>
            <person name="Callol A."/>
            <person name="Pajuelo D."/>
            <person name="Ebbesson L."/>
            <person name="Teles M."/>
            <person name="MacKenzie S."/>
            <person name="Amaro C."/>
        </authorList>
    </citation>
    <scope>NUCLEOTIDE SEQUENCE</scope>
</reference>
<name>A0A0E9TDA8_ANGAN</name>
<sequence length="20" mass="2306">MLNINRYIDCTKNSGSHLII</sequence>
<evidence type="ECO:0000313" key="1">
    <source>
        <dbReference type="EMBL" id="JAH51586.1"/>
    </source>
</evidence>
<organism evidence="1">
    <name type="scientific">Anguilla anguilla</name>
    <name type="common">European freshwater eel</name>
    <name type="synonym">Muraena anguilla</name>
    <dbReference type="NCBI Taxonomy" id="7936"/>
    <lineage>
        <taxon>Eukaryota</taxon>
        <taxon>Metazoa</taxon>
        <taxon>Chordata</taxon>
        <taxon>Craniata</taxon>
        <taxon>Vertebrata</taxon>
        <taxon>Euteleostomi</taxon>
        <taxon>Actinopterygii</taxon>
        <taxon>Neopterygii</taxon>
        <taxon>Teleostei</taxon>
        <taxon>Anguilliformes</taxon>
        <taxon>Anguillidae</taxon>
        <taxon>Anguilla</taxon>
    </lineage>
</organism>
<accession>A0A0E9TDA8</accession>
<dbReference type="EMBL" id="GBXM01056991">
    <property type="protein sequence ID" value="JAH51586.1"/>
    <property type="molecule type" value="Transcribed_RNA"/>
</dbReference>
<protein>
    <submittedName>
        <fullName evidence="1">Uncharacterized protein</fullName>
    </submittedName>
</protein>
<proteinExistence type="predicted"/>